<accession>A0A6S7D5J4</accession>
<dbReference type="SUPFAM" id="SSF142764">
    <property type="entry name" value="YgbK-like"/>
    <property type="match status" value="1"/>
</dbReference>
<evidence type="ECO:0000256" key="7">
    <source>
        <dbReference type="SAM" id="MobiDB-lite"/>
    </source>
</evidence>
<feature type="domain" description="Four-carbon acid sugar kinase nucleotide binding" evidence="9">
    <location>
        <begin position="384"/>
        <end position="542"/>
    </location>
</feature>
<evidence type="ECO:0000259" key="8">
    <source>
        <dbReference type="Pfam" id="PF07005"/>
    </source>
</evidence>
<dbReference type="InterPro" id="IPR042213">
    <property type="entry name" value="NBD_C_sf"/>
</dbReference>
<protein>
    <submittedName>
        <fullName evidence="10">3-oxo-isoapionate kinase</fullName>
        <ecNumber evidence="10">2.7.1.-</ecNumber>
    </submittedName>
</protein>
<organism evidence="10 11">
    <name type="scientific">Achromobacter piechaudii</name>
    <dbReference type="NCBI Taxonomy" id="72556"/>
    <lineage>
        <taxon>Bacteria</taxon>
        <taxon>Pseudomonadati</taxon>
        <taxon>Pseudomonadota</taxon>
        <taxon>Betaproteobacteria</taxon>
        <taxon>Burkholderiales</taxon>
        <taxon>Alcaligenaceae</taxon>
        <taxon>Achromobacter</taxon>
    </lineage>
</organism>
<dbReference type="EMBL" id="CADILD010000002">
    <property type="protein sequence ID" value="CAB3879577.1"/>
    <property type="molecule type" value="Genomic_DNA"/>
</dbReference>
<evidence type="ECO:0000256" key="1">
    <source>
        <dbReference type="ARBA" id="ARBA00005715"/>
    </source>
</evidence>
<evidence type="ECO:0000256" key="2">
    <source>
        <dbReference type="ARBA" id="ARBA00022679"/>
    </source>
</evidence>
<dbReference type="Gene3D" id="3.40.980.20">
    <property type="entry name" value="Four-carbon acid sugar kinase, nucleotide binding domain"/>
    <property type="match status" value="1"/>
</dbReference>
<dbReference type="EC" id="2.7.1.-" evidence="10"/>
<keyword evidence="4 10" id="KW-0418">Kinase</keyword>
<dbReference type="Pfam" id="PF17042">
    <property type="entry name" value="NBD_C"/>
    <property type="match status" value="1"/>
</dbReference>
<evidence type="ECO:0000259" key="9">
    <source>
        <dbReference type="Pfam" id="PF17042"/>
    </source>
</evidence>
<reference evidence="10 11" key="1">
    <citation type="submission" date="2020-04" db="EMBL/GenBank/DDBJ databases">
        <authorList>
            <person name="De Canck E."/>
        </authorList>
    </citation>
    <scope>NUCLEOTIDE SEQUENCE [LARGE SCALE GENOMIC DNA]</scope>
    <source>
        <strain evidence="10 11">LMG 1861</strain>
    </source>
</reference>
<sequence length="550" mass="56641">MTGAGDLDDASSVAGASRVTDASSVADASRAIHASGATDVSRVTGASGKTDAASETDPSRQADHASRADPSRKTDAASTAAGSNGPRICWYGDDFTGATDTLAEVARAGLRSLLFLGVPTPEQLRRAGPLDAIGIAGAARAMSPDDMQVELRAVGRFMAGTGARVLHYKCCSTFDSAPHVGSIGVAVRELRRHVPNRLVPIVGGQPSIGRYCSFAQLFARAGAAPEIHRIDRHPVMSQHPVTPMHEADLRKHLAAQGLEGIQSIPHIGYPRLRNADDVAAVDGWIDGLIRDHDGPVLFDLTDDEQLAVIGRLIWRAGASAPLLTVGPSSVQQALARAAEFELGGVVAGREAAEAAESAESAESTESAESAGSVTSLPAATGPVLVMAGSLSPVTARQIAASTRYTHQPLQVQALLESPAYVAEQVRLAANALAQGRNVLVHTDRPEQAVTSDQAASTARATAQLAAAIIAASAQAGTRLARVGIAGGDTSSQATLALGLWGLAFRCVLAPGVTVSVARSDNPVVDGMELMLKGGQMGGDDLFDRLVVGAQ</sequence>
<keyword evidence="3" id="KW-0547">Nucleotide-binding</keyword>
<dbReference type="InterPro" id="IPR031475">
    <property type="entry name" value="NBD_C"/>
</dbReference>
<evidence type="ECO:0000256" key="6">
    <source>
        <dbReference type="ARBA" id="ARBA00023277"/>
    </source>
</evidence>
<keyword evidence="2 10" id="KW-0808">Transferase</keyword>
<evidence type="ECO:0000313" key="11">
    <source>
        <dbReference type="Proteomes" id="UP000494105"/>
    </source>
</evidence>
<feature type="region of interest" description="Disordered" evidence="7">
    <location>
        <begin position="1"/>
        <end position="82"/>
    </location>
</feature>
<name>A0A6S7D5J4_9BURK</name>
<dbReference type="GO" id="GO:0005524">
    <property type="term" value="F:ATP binding"/>
    <property type="evidence" value="ECO:0007669"/>
    <property type="project" value="UniProtKB-KW"/>
</dbReference>
<dbReference type="Pfam" id="PF07005">
    <property type="entry name" value="SBD_N"/>
    <property type="match status" value="1"/>
</dbReference>
<dbReference type="InterPro" id="IPR010737">
    <property type="entry name" value="4-carb_acid_sugar_kinase_N"/>
</dbReference>
<proteinExistence type="inferred from homology"/>
<feature type="domain" description="Four-carbon acid sugar kinase N-terminal" evidence="8">
    <location>
        <begin position="88"/>
        <end position="334"/>
    </location>
</feature>
<comment type="similarity">
    <text evidence="1">Belongs to the four-carbon acid sugar kinase family.</text>
</comment>
<gene>
    <name evidence="10" type="primary">oiaK</name>
    <name evidence="10" type="ORF">LMG1861_03201</name>
</gene>
<evidence type="ECO:0000256" key="4">
    <source>
        <dbReference type="ARBA" id="ARBA00022777"/>
    </source>
</evidence>
<dbReference type="InterPro" id="IPR037051">
    <property type="entry name" value="4-carb_acid_sugar_kinase_N_sf"/>
</dbReference>
<dbReference type="GO" id="GO:0016301">
    <property type="term" value="F:kinase activity"/>
    <property type="evidence" value="ECO:0007669"/>
    <property type="project" value="UniProtKB-KW"/>
</dbReference>
<evidence type="ECO:0000256" key="5">
    <source>
        <dbReference type="ARBA" id="ARBA00022840"/>
    </source>
</evidence>
<keyword evidence="5" id="KW-0067">ATP-binding</keyword>
<dbReference type="RefSeq" id="WP_244976697.1">
    <property type="nucleotide sequence ID" value="NZ_CADILD010000002.1"/>
</dbReference>
<dbReference type="Gene3D" id="3.40.50.10840">
    <property type="entry name" value="Putative sugar-binding, N-terminal domain"/>
    <property type="match status" value="1"/>
</dbReference>
<evidence type="ECO:0000313" key="10">
    <source>
        <dbReference type="EMBL" id="CAB3879577.1"/>
    </source>
</evidence>
<feature type="region of interest" description="Disordered" evidence="7">
    <location>
        <begin position="353"/>
        <end position="373"/>
    </location>
</feature>
<dbReference type="AlphaFoldDB" id="A0A6S7D5J4"/>
<dbReference type="Proteomes" id="UP000494105">
    <property type="component" value="Unassembled WGS sequence"/>
</dbReference>
<evidence type="ECO:0000256" key="3">
    <source>
        <dbReference type="ARBA" id="ARBA00022741"/>
    </source>
</evidence>
<feature type="compositionally biased region" description="Basic and acidic residues" evidence="7">
    <location>
        <begin position="57"/>
        <end position="75"/>
    </location>
</feature>
<keyword evidence="6" id="KW-0119">Carbohydrate metabolism</keyword>